<name>A0A285PQM9_9FIRM</name>
<evidence type="ECO:0000313" key="1">
    <source>
        <dbReference type="EMBL" id="SOB71567.1"/>
    </source>
</evidence>
<dbReference type="EMBL" id="LT907978">
    <property type="protein sequence ID" value="SOB71567.1"/>
    <property type="molecule type" value="Genomic_DNA"/>
</dbReference>
<gene>
    <name evidence="1" type="ORF">EHLA_0829</name>
</gene>
<protein>
    <submittedName>
        <fullName evidence="1">Uncharacterized protein</fullName>
    </submittedName>
</protein>
<dbReference type="KEGG" id="ehl:EHLA_0829"/>
<accession>A0A285PQM9</accession>
<dbReference type="Proteomes" id="UP000217549">
    <property type="component" value="Chromosome I"/>
</dbReference>
<dbReference type="AlphaFoldDB" id="A0A285PQM9"/>
<evidence type="ECO:0000313" key="2">
    <source>
        <dbReference type="Proteomes" id="UP000217549"/>
    </source>
</evidence>
<proteinExistence type="predicted"/>
<reference evidence="2" key="1">
    <citation type="submission" date="2017-09" db="EMBL/GenBank/DDBJ databases">
        <authorList>
            <person name="Shetty A S."/>
        </authorList>
    </citation>
    <scope>NUCLEOTIDE SEQUENCE [LARGE SCALE GENOMIC DNA]</scope>
</reference>
<dbReference type="Pfam" id="PF18941">
    <property type="entry name" value="DUF5688"/>
    <property type="match status" value="1"/>
</dbReference>
<dbReference type="RefSeq" id="WP_021907758.1">
    <property type="nucleotide sequence ID" value="NZ_CP143936.1"/>
</dbReference>
<organism evidence="1 2">
    <name type="scientific">Anaerobutyricum hallii</name>
    <dbReference type="NCBI Taxonomy" id="39488"/>
    <lineage>
        <taxon>Bacteria</taxon>
        <taxon>Bacillati</taxon>
        <taxon>Bacillota</taxon>
        <taxon>Clostridia</taxon>
        <taxon>Lachnospirales</taxon>
        <taxon>Lachnospiraceae</taxon>
        <taxon>Anaerobutyricum</taxon>
    </lineage>
</organism>
<sequence>MTFDMFQEYIEEHILEGWKSDVELDVAMVTKNNGVQLRGLYIKSKEMNVSPAIYLDEYYSYYLKGESLEEIIRRIREEYEWKISRVADYHFKLEKFEYVKDRIIYRLVNYKKNEEILEDCPYLKLYDLALTFRWVAHSDDIGISTALVTNQEMEAWGISMNELLLAARENTPRLFPAQMVDMDEMIQRAGVCMPMDRSAIPMYIMTNRQEVNGASVLLYDDVLQTFALKKKTDFYILPSSIHEVILVPSDRIDNPSDLFTMVEDANRTVVALGDILSDSVYYYNREKNQIVPVTEEKRIV</sequence>
<keyword evidence="2" id="KW-1185">Reference proteome</keyword>
<dbReference type="STRING" id="39488.ERS852450_02943"/>
<dbReference type="InterPro" id="IPR043743">
    <property type="entry name" value="DUF5688"/>
</dbReference>